<dbReference type="NCBIfam" id="TIGR02396">
    <property type="entry name" value="diverge_rpsU"/>
    <property type="match status" value="1"/>
</dbReference>
<keyword evidence="4" id="KW-0809">Transit peptide</keyword>
<dbReference type="Pfam" id="PF08511">
    <property type="entry name" value="COQ9"/>
    <property type="match status" value="1"/>
</dbReference>
<keyword evidence="3" id="KW-0831">Ubiquinone biosynthesis</keyword>
<feature type="domain" description="COQ9 C-terminal" evidence="7">
    <location>
        <begin position="119"/>
        <end position="188"/>
    </location>
</feature>
<comment type="caution">
    <text evidence="8">The sequence shown here is derived from an EMBL/GenBank/DDBJ whole genome shotgun (WGS) entry which is preliminary data.</text>
</comment>
<dbReference type="EMBL" id="JBHTFQ010000001">
    <property type="protein sequence ID" value="MFC7703130.1"/>
    <property type="molecule type" value="Genomic_DNA"/>
</dbReference>
<sequence length="235" mass="26118">MPDAKKTDDLRERLLDAALVHVPFDGWSEATLRAAAVDAGVEPGLVRALFPRGAPDLALAYHERGDLAMLARLRSEDLSALRFRDRVAAAVRLRIEVIEDREAVRRGATLFALPQHSADGARALWRTADRIWTALGDTSDDLNWYSKRAILSGVYGSAVLFWLGDDSVGHQATWEFIDRRIEDVMRFEKLKAGIGKNALLAPLMAGPNWLARQVRAPAQFPPADLPGIWRGQMQE</sequence>
<dbReference type="RefSeq" id="WP_377398776.1">
    <property type="nucleotide sequence ID" value="NZ_JBHTFQ010000001.1"/>
</dbReference>
<protein>
    <submittedName>
        <fullName evidence="8">COQ9 family protein</fullName>
    </submittedName>
</protein>
<evidence type="ECO:0000256" key="6">
    <source>
        <dbReference type="ARBA" id="ARBA00058104"/>
    </source>
</evidence>
<evidence type="ECO:0000256" key="5">
    <source>
        <dbReference type="ARBA" id="ARBA00023121"/>
    </source>
</evidence>
<dbReference type="Gene3D" id="1.10.357.10">
    <property type="entry name" value="Tetracycline Repressor, domain 2"/>
    <property type="match status" value="1"/>
</dbReference>
<dbReference type="PANTHER" id="PTHR21427:SF19">
    <property type="entry name" value="UBIQUINONE BIOSYNTHESIS PROTEIN COQ9, MITOCHONDRIAL"/>
    <property type="match status" value="1"/>
</dbReference>
<reference evidence="9" key="1">
    <citation type="journal article" date="2019" name="Int. J. Syst. Evol. Microbiol.">
        <title>The Global Catalogue of Microorganisms (GCM) 10K type strain sequencing project: providing services to taxonomists for standard genome sequencing and annotation.</title>
        <authorList>
            <consortium name="The Broad Institute Genomics Platform"/>
            <consortium name="The Broad Institute Genome Sequencing Center for Infectious Disease"/>
            <person name="Wu L."/>
            <person name="Ma J."/>
        </authorList>
    </citation>
    <scope>NUCLEOTIDE SEQUENCE [LARGE SCALE GENOMIC DNA]</scope>
    <source>
        <strain evidence="9">CGMCC 1.12750</strain>
    </source>
</reference>
<comment type="similarity">
    <text evidence="2">Belongs to the COQ9 family.</text>
</comment>
<dbReference type="SUPFAM" id="SSF46689">
    <property type="entry name" value="Homeodomain-like"/>
    <property type="match status" value="1"/>
</dbReference>
<dbReference type="InterPro" id="IPR012762">
    <property type="entry name" value="Ubiq_biosynth_COQ9"/>
</dbReference>
<dbReference type="InterPro" id="IPR013718">
    <property type="entry name" value="COQ9_C"/>
</dbReference>
<keyword evidence="5" id="KW-0446">Lipid-binding</keyword>
<evidence type="ECO:0000256" key="4">
    <source>
        <dbReference type="ARBA" id="ARBA00022946"/>
    </source>
</evidence>
<evidence type="ECO:0000259" key="7">
    <source>
        <dbReference type="Pfam" id="PF08511"/>
    </source>
</evidence>
<dbReference type="PANTHER" id="PTHR21427">
    <property type="entry name" value="UBIQUINONE BIOSYNTHESIS PROTEIN COQ9, MITOCHONDRIAL"/>
    <property type="match status" value="1"/>
</dbReference>
<accession>A0ABW2UGG5</accession>
<evidence type="ECO:0000313" key="8">
    <source>
        <dbReference type="EMBL" id="MFC7703130.1"/>
    </source>
</evidence>
<dbReference type="InterPro" id="IPR009057">
    <property type="entry name" value="Homeodomain-like_sf"/>
</dbReference>
<evidence type="ECO:0000256" key="2">
    <source>
        <dbReference type="ARBA" id="ARBA00010766"/>
    </source>
</evidence>
<gene>
    <name evidence="8" type="ORF">ACFQXB_02835</name>
</gene>
<evidence type="ECO:0000256" key="3">
    <source>
        <dbReference type="ARBA" id="ARBA00022688"/>
    </source>
</evidence>
<dbReference type="Proteomes" id="UP001596516">
    <property type="component" value="Unassembled WGS sequence"/>
</dbReference>
<comment type="function">
    <text evidence="6">Membrane-associated protein that warps the membrane surface to access and bind aromatic isoprenes with high specificity, including ubiquinone (CoQ) isoprene intermediates and presents them directly to COQ7, therefore facilitating the COQ7-mediated hydroxylase step. Participates in the biosynthesis of coenzyme Q, also named ubiquinone, an essential lipid-soluble electron transporter for aerobic cellular respiration.</text>
</comment>
<evidence type="ECO:0000313" key="9">
    <source>
        <dbReference type="Proteomes" id="UP001596516"/>
    </source>
</evidence>
<organism evidence="8 9">
    <name type="scientific">Plastorhodobacter daqingensis</name>
    <dbReference type="NCBI Taxonomy" id="1387281"/>
    <lineage>
        <taxon>Bacteria</taxon>
        <taxon>Pseudomonadati</taxon>
        <taxon>Pseudomonadota</taxon>
        <taxon>Alphaproteobacteria</taxon>
        <taxon>Rhodobacterales</taxon>
        <taxon>Paracoccaceae</taxon>
        <taxon>Plastorhodobacter</taxon>
    </lineage>
</organism>
<name>A0ABW2UGG5_9RHOB</name>
<proteinExistence type="inferred from homology"/>
<evidence type="ECO:0000256" key="1">
    <source>
        <dbReference type="ARBA" id="ARBA00004749"/>
    </source>
</evidence>
<keyword evidence="9" id="KW-1185">Reference proteome</keyword>
<comment type="pathway">
    <text evidence="1">Cofactor biosynthesis; ubiquinone biosynthesis.</text>
</comment>